<name>A0A1B9E2I5_9FLAO</name>
<feature type="domain" description="DUF4240" evidence="1">
    <location>
        <begin position="3"/>
        <end position="125"/>
    </location>
</feature>
<gene>
    <name evidence="2" type="ORF">LPBF_07125</name>
</gene>
<organism evidence="2 3">
    <name type="scientific">Flavobacterium crassostreae</name>
    <dbReference type="NCBI Taxonomy" id="1763534"/>
    <lineage>
        <taxon>Bacteria</taxon>
        <taxon>Pseudomonadati</taxon>
        <taxon>Bacteroidota</taxon>
        <taxon>Flavobacteriia</taxon>
        <taxon>Flavobacteriales</taxon>
        <taxon>Flavobacteriaceae</taxon>
        <taxon>Flavobacterium</taxon>
    </lineage>
</organism>
<evidence type="ECO:0000313" key="2">
    <source>
        <dbReference type="EMBL" id="OCB76153.1"/>
    </source>
</evidence>
<proteinExistence type="predicted"/>
<dbReference type="Pfam" id="PF14024">
    <property type="entry name" value="DUF4240"/>
    <property type="match status" value="1"/>
</dbReference>
<dbReference type="InterPro" id="IPR025334">
    <property type="entry name" value="DUF4240"/>
</dbReference>
<dbReference type="STRING" id="1763534.GCA_001831475_02134"/>
<dbReference type="OrthoDB" id="6200718at2"/>
<dbReference type="AlphaFoldDB" id="A0A1B9E2I5"/>
<dbReference type="EMBL" id="LVEP01000024">
    <property type="protein sequence ID" value="OCB76153.1"/>
    <property type="molecule type" value="Genomic_DNA"/>
</dbReference>
<keyword evidence="3" id="KW-1185">Reference proteome</keyword>
<protein>
    <submittedName>
        <fullName evidence="2">Polymerase</fullName>
    </submittedName>
</protein>
<dbReference type="Proteomes" id="UP000093510">
    <property type="component" value="Unassembled WGS sequence"/>
</dbReference>
<comment type="caution">
    <text evidence="2">The sequence shown here is derived from an EMBL/GenBank/DDBJ whole genome shotgun (WGS) entry which is preliminary data.</text>
</comment>
<sequence length="180" mass="21364">MLEEAHYWNIIAASLKETSNQEDQELFLVSQLEKLTPEEIIGFRLRTDQLLYDTYNSELWCAAYIINHGCSDGGFEYFRCWLLSRGKKVFYDAKANPDSLLAVLDKEKKEYEFEGFWYVAVNAFKNTTQKELFNFIDYETFTTNDENYPILKFSWNIENPQTMQQICPVLYANLWLQHDK</sequence>
<reference evidence="2 3" key="1">
    <citation type="submission" date="2016-03" db="EMBL/GenBank/DDBJ databases">
        <authorList>
            <person name="Ploux O."/>
        </authorList>
    </citation>
    <scope>NUCLEOTIDE SEQUENCE [LARGE SCALE GENOMIC DNA]</scope>
    <source>
        <strain evidence="2 3">LPB0076</strain>
    </source>
</reference>
<evidence type="ECO:0000313" key="3">
    <source>
        <dbReference type="Proteomes" id="UP000093510"/>
    </source>
</evidence>
<accession>A0A1B9E2I5</accession>
<evidence type="ECO:0000259" key="1">
    <source>
        <dbReference type="Pfam" id="PF14024"/>
    </source>
</evidence>